<reference evidence="14 15" key="1">
    <citation type="submission" date="2020-04" db="EMBL/GenBank/DDBJ databases">
        <title>Hymenobacter polaris sp. nov., isolated from Arctic soil.</title>
        <authorList>
            <person name="Dahal R.H."/>
        </authorList>
    </citation>
    <scope>NUCLEOTIDE SEQUENCE [LARGE SCALE GENOMIC DNA]</scope>
    <source>
        <strain evidence="14 15">RP-2-7</strain>
    </source>
</reference>
<dbReference type="EMBL" id="JABBGH010000002">
    <property type="protein sequence ID" value="NML65645.1"/>
    <property type="molecule type" value="Genomic_DNA"/>
</dbReference>
<keyword evidence="9 12" id="KW-1133">Transmembrane helix</keyword>
<dbReference type="AlphaFoldDB" id="A0A7Y0AEL5"/>
<dbReference type="Proteomes" id="UP000559626">
    <property type="component" value="Unassembled WGS sequence"/>
</dbReference>
<dbReference type="PANTHER" id="PTHR43221">
    <property type="entry name" value="PROTEASE HTPX"/>
    <property type="match status" value="1"/>
</dbReference>
<keyword evidence="15" id="KW-1185">Reference proteome</keyword>
<dbReference type="InterPro" id="IPR001915">
    <property type="entry name" value="Peptidase_M48"/>
</dbReference>
<keyword evidence="7" id="KW-0378">Hydrolase</keyword>
<comment type="cofactor">
    <cofactor evidence="1">
        <name>Zn(2+)</name>
        <dbReference type="ChEBI" id="CHEBI:29105"/>
    </cofactor>
</comment>
<feature type="transmembrane region" description="Helical" evidence="12">
    <location>
        <begin position="34"/>
        <end position="52"/>
    </location>
</feature>
<keyword evidence="10 14" id="KW-0482">Metalloprotease</keyword>
<evidence type="ECO:0000256" key="11">
    <source>
        <dbReference type="ARBA" id="ARBA00023136"/>
    </source>
</evidence>
<keyword evidence="3" id="KW-1003">Cell membrane</keyword>
<evidence type="ECO:0000256" key="5">
    <source>
        <dbReference type="ARBA" id="ARBA00022692"/>
    </source>
</evidence>
<evidence type="ECO:0000256" key="8">
    <source>
        <dbReference type="ARBA" id="ARBA00022833"/>
    </source>
</evidence>
<keyword evidence="4 14" id="KW-0645">Protease</keyword>
<comment type="subcellular location">
    <subcellularLocation>
        <location evidence="2">Cell membrane</location>
        <topology evidence="2">Multi-pass membrane protein</topology>
    </subcellularLocation>
</comment>
<dbReference type="GO" id="GO:0046872">
    <property type="term" value="F:metal ion binding"/>
    <property type="evidence" value="ECO:0007669"/>
    <property type="project" value="UniProtKB-KW"/>
</dbReference>
<feature type="transmembrane region" description="Helical" evidence="12">
    <location>
        <begin position="58"/>
        <end position="81"/>
    </location>
</feature>
<evidence type="ECO:0000256" key="6">
    <source>
        <dbReference type="ARBA" id="ARBA00022723"/>
    </source>
</evidence>
<comment type="caution">
    <text evidence="14">The sequence shown here is derived from an EMBL/GenBank/DDBJ whole genome shotgun (WGS) entry which is preliminary data.</text>
</comment>
<dbReference type="GO" id="GO:0004222">
    <property type="term" value="F:metalloendopeptidase activity"/>
    <property type="evidence" value="ECO:0007669"/>
    <property type="project" value="InterPro"/>
</dbReference>
<dbReference type="GO" id="GO:0006508">
    <property type="term" value="P:proteolysis"/>
    <property type="evidence" value="ECO:0007669"/>
    <property type="project" value="UniProtKB-KW"/>
</dbReference>
<evidence type="ECO:0000259" key="13">
    <source>
        <dbReference type="Pfam" id="PF01435"/>
    </source>
</evidence>
<dbReference type="CDD" id="cd07328">
    <property type="entry name" value="M48_Ste24p_like"/>
    <property type="match status" value="1"/>
</dbReference>
<protein>
    <submittedName>
        <fullName evidence="14">M48 family metalloprotease</fullName>
    </submittedName>
</protein>
<accession>A0A7Y0AEL5</accession>
<sequence>MPGMTHEAFATQLERLLPLAQANPTAYRHRVRGWVLLGYGFIALLLLGSLGLMGGLLWLMLAVGVGGIILKLLIPLGYFVWKVLRAMWVKFDAPSGRRLTRAEAGPLYELVRTQTRALRAPTVHQILLTDDYNAAAMQLPRLGLLGWPRNYVLVGLPLLQTLSPAQAAAVVAHELGHLRGGHGRFGALVYRVNASWAQLAGQLARGGGGSLVHRFTDWYVPRFNAWSHPLRRTAEFEADAAAAQLTSPADLAEALCAIHLREPALNRLHWDELTKTMAHEPAPPADTISRLLAVARTARLPDTEEATLLHRAVEAEPDPHDTHPTLGERLAALSQAPLVPALPPVTAAEAWLGASLPILAQELDAEWASARTAPWGERHAVLREQRQQLTALQERLAAGETLGPDDAWTHADLTEDHVGAAEALPLFRALVESEKYGATAKFSVARILVNQDETEGLALLNEVQTQRPDLAGVALSLQRAYYERRGDRQTARQLTTLQYQHADVEEEAQAERQTVAERDTLLAHGLASEELAPLLTLLRDPTHHVAQAWLLRKKVKHFATERPFFLLLVRAQRSPTLNTDEEITTWAEQLAPQLVLPGSGLVVPVVRAYHWLGKRALHTADSEVYKAPAAP</sequence>
<feature type="domain" description="Peptidase M48" evidence="13">
    <location>
        <begin position="147"/>
        <end position="335"/>
    </location>
</feature>
<evidence type="ECO:0000313" key="15">
    <source>
        <dbReference type="Proteomes" id="UP000559626"/>
    </source>
</evidence>
<keyword evidence="8" id="KW-0862">Zinc</keyword>
<evidence type="ECO:0000256" key="10">
    <source>
        <dbReference type="ARBA" id="ARBA00023049"/>
    </source>
</evidence>
<gene>
    <name evidence="14" type="ORF">HHL22_10550</name>
</gene>
<evidence type="ECO:0000256" key="4">
    <source>
        <dbReference type="ARBA" id="ARBA00022670"/>
    </source>
</evidence>
<keyword evidence="5 12" id="KW-0812">Transmembrane</keyword>
<evidence type="ECO:0000256" key="2">
    <source>
        <dbReference type="ARBA" id="ARBA00004651"/>
    </source>
</evidence>
<dbReference type="PANTHER" id="PTHR43221:SF1">
    <property type="entry name" value="PROTEASE HTPX"/>
    <property type="match status" value="1"/>
</dbReference>
<dbReference type="Gene3D" id="3.30.2010.10">
    <property type="entry name" value="Metalloproteases ('zincins'), catalytic domain"/>
    <property type="match status" value="1"/>
</dbReference>
<evidence type="ECO:0000256" key="12">
    <source>
        <dbReference type="SAM" id="Phobius"/>
    </source>
</evidence>
<name>A0A7Y0AEL5_9BACT</name>
<keyword evidence="11 12" id="KW-0472">Membrane</keyword>
<evidence type="ECO:0000313" key="14">
    <source>
        <dbReference type="EMBL" id="NML65645.1"/>
    </source>
</evidence>
<dbReference type="InterPro" id="IPR050083">
    <property type="entry name" value="HtpX_protease"/>
</dbReference>
<proteinExistence type="predicted"/>
<organism evidence="14 15">
    <name type="scientific">Hymenobacter polaris</name>
    <dbReference type="NCBI Taxonomy" id="2682546"/>
    <lineage>
        <taxon>Bacteria</taxon>
        <taxon>Pseudomonadati</taxon>
        <taxon>Bacteroidota</taxon>
        <taxon>Cytophagia</taxon>
        <taxon>Cytophagales</taxon>
        <taxon>Hymenobacteraceae</taxon>
        <taxon>Hymenobacter</taxon>
    </lineage>
</organism>
<keyword evidence="6" id="KW-0479">Metal-binding</keyword>
<evidence type="ECO:0000256" key="7">
    <source>
        <dbReference type="ARBA" id="ARBA00022801"/>
    </source>
</evidence>
<dbReference type="GO" id="GO:0005886">
    <property type="term" value="C:plasma membrane"/>
    <property type="evidence" value="ECO:0007669"/>
    <property type="project" value="UniProtKB-SubCell"/>
</dbReference>
<evidence type="ECO:0000256" key="3">
    <source>
        <dbReference type="ARBA" id="ARBA00022475"/>
    </source>
</evidence>
<evidence type="ECO:0000256" key="1">
    <source>
        <dbReference type="ARBA" id="ARBA00001947"/>
    </source>
</evidence>
<dbReference type="Pfam" id="PF01435">
    <property type="entry name" value="Peptidase_M48"/>
    <property type="match status" value="1"/>
</dbReference>
<dbReference type="RefSeq" id="WP_169531107.1">
    <property type="nucleotide sequence ID" value="NZ_JABBGH010000002.1"/>
</dbReference>
<evidence type="ECO:0000256" key="9">
    <source>
        <dbReference type="ARBA" id="ARBA00022989"/>
    </source>
</evidence>